<dbReference type="OMA" id="CFRNWRF"/>
<evidence type="ECO:0000259" key="2">
    <source>
        <dbReference type="Pfam" id="PF26133"/>
    </source>
</evidence>
<accession>A0A4U6T3F9</accession>
<evidence type="ECO:0000256" key="1">
    <source>
        <dbReference type="SAM" id="MobiDB-lite"/>
    </source>
</evidence>
<feature type="domain" description="DUF8039" evidence="2">
    <location>
        <begin position="308"/>
        <end position="366"/>
    </location>
</feature>
<feature type="region of interest" description="Disordered" evidence="1">
    <location>
        <begin position="371"/>
        <end position="406"/>
    </location>
</feature>
<gene>
    <name evidence="3" type="ORF">SEVIR_9G409300v2</name>
</gene>
<dbReference type="PANTHER" id="PTHR33018">
    <property type="entry name" value="OS10G0338966 PROTEIN-RELATED"/>
    <property type="match status" value="1"/>
</dbReference>
<dbReference type="InterPro" id="IPR058352">
    <property type="entry name" value="DUF8039"/>
</dbReference>
<dbReference type="Proteomes" id="UP000298652">
    <property type="component" value="Chromosome 9"/>
</dbReference>
<protein>
    <recommendedName>
        <fullName evidence="2">DUF8039 domain-containing protein</fullName>
    </recommendedName>
</protein>
<sequence length="406" mass="46839">MLGSKGEPILPEGIAARFRNICGAIVKDKLQTWITTSNWKNVPTTTKDVLWATLKEKFTFPEGQEDSARKFAKGLLGRCFRNWRFILNTDYVKKGKNVRDDFSRIPSEMWEEFKNTPEEKALSRNAMKATKNPYHLGAGGYATKIAKWRREEEEQRIAGLPDLFEGLDERSRHWVLARVRVCTPEGKVTFKHPTTKKIYKRLEQLTELQNKGIFKSDRKRDQLISAIGTAEHPRRVRGMSSALPWGKAIQNDQGSYRKRDRYKKDLEEKMRTITKQELIEFFSTQQAQAMTNPSILATPAVSQHRIRCSEYYWVHCKRTSPEYSWVQVFTMLDESCELDIPTDKGIEVLGDAMNQYILWHRRDIILNINASPETSRPSQDEPMVQSNVDLAQPTQSHVQLATTKGG</sequence>
<evidence type="ECO:0000313" key="3">
    <source>
        <dbReference type="EMBL" id="TKV96130.1"/>
    </source>
</evidence>
<dbReference type="PANTHER" id="PTHR33018:SF19">
    <property type="entry name" value="OS12G0558775 PROTEIN"/>
    <property type="match status" value="1"/>
</dbReference>
<evidence type="ECO:0000313" key="4">
    <source>
        <dbReference type="Proteomes" id="UP000298652"/>
    </source>
</evidence>
<feature type="compositionally biased region" description="Polar residues" evidence="1">
    <location>
        <begin position="384"/>
        <end position="406"/>
    </location>
</feature>
<dbReference type="Pfam" id="PF26133">
    <property type="entry name" value="DUF8039"/>
    <property type="match status" value="1"/>
</dbReference>
<dbReference type="EMBL" id="CM016560">
    <property type="protein sequence ID" value="TKV96130.1"/>
    <property type="molecule type" value="Genomic_DNA"/>
</dbReference>
<organism evidence="3 4">
    <name type="scientific">Setaria viridis</name>
    <name type="common">Green bristlegrass</name>
    <name type="synonym">Setaria italica subsp. viridis</name>
    <dbReference type="NCBI Taxonomy" id="4556"/>
    <lineage>
        <taxon>Eukaryota</taxon>
        <taxon>Viridiplantae</taxon>
        <taxon>Streptophyta</taxon>
        <taxon>Embryophyta</taxon>
        <taxon>Tracheophyta</taxon>
        <taxon>Spermatophyta</taxon>
        <taxon>Magnoliopsida</taxon>
        <taxon>Liliopsida</taxon>
        <taxon>Poales</taxon>
        <taxon>Poaceae</taxon>
        <taxon>PACMAD clade</taxon>
        <taxon>Panicoideae</taxon>
        <taxon>Panicodae</taxon>
        <taxon>Paniceae</taxon>
        <taxon>Cenchrinae</taxon>
        <taxon>Setaria</taxon>
    </lineage>
</organism>
<name>A0A4U6T3F9_SETVI</name>
<keyword evidence="4" id="KW-1185">Reference proteome</keyword>
<reference evidence="3" key="1">
    <citation type="submission" date="2019-03" db="EMBL/GenBank/DDBJ databases">
        <title>WGS assembly of Setaria viridis.</title>
        <authorList>
            <person name="Huang P."/>
            <person name="Jenkins J."/>
            <person name="Grimwood J."/>
            <person name="Barry K."/>
            <person name="Healey A."/>
            <person name="Mamidi S."/>
            <person name="Sreedasyam A."/>
            <person name="Shu S."/>
            <person name="Feldman M."/>
            <person name="Wu J."/>
            <person name="Yu Y."/>
            <person name="Chen C."/>
            <person name="Johnson J."/>
            <person name="Rokhsar D."/>
            <person name="Baxter I."/>
            <person name="Schmutz J."/>
            <person name="Brutnell T."/>
            <person name="Kellogg E."/>
        </authorList>
    </citation>
    <scope>NUCLEOTIDE SEQUENCE [LARGE SCALE GENOMIC DNA]</scope>
</reference>
<dbReference type="Gramene" id="TKV96130">
    <property type="protein sequence ID" value="TKV96130"/>
    <property type="gene ID" value="SEVIR_9G409300v2"/>
</dbReference>
<proteinExistence type="predicted"/>
<dbReference type="AlphaFoldDB" id="A0A4U6T3F9"/>